<protein>
    <recommendedName>
        <fullName evidence="4">TonB C-terminal domain-containing protein</fullName>
    </recommendedName>
</protein>
<organism evidence="2 3">
    <name type="scientific">Flavobacterium reichenbachii</name>
    <dbReference type="NCBI Taxonomy" id="362418"/>
    <lineage>
        <taxon>Bacteria</taxon>
        <taxon>Pseudomonadati</taxon>
        <taxon>Bacteroidota</taxon>
        <taxon>Flavobacteriia</taxon>
        <taxon>Flavobacteriales</taxon>
        <taxon>Flavobacteriaceae</taxon>
        <taxon>Flavobacterium</taxon>
    </lineage>
</organism>
<dbReference type="EMBL" id="JPRL01000001">
    <property type="protein sequence ID" value="KFF06957.1"/>
    <property type="molecule type" value="Genomic_DNA"/>
</dbReference>
<accession>A0A085ZR93</accession>
<reference evidence="2 3" key="1">
    <citation type="submission" date="2014-07" db="EMBL/GenBank/DDBJ databases">
        <title>Genome of Flavobacterium reichenbachii LMG 25512.</title>
        <authorList>
            <person name="Stropko S.J."/>
            <person name="Pipes S.E."/>
            <person name="Newman J.D."/>
        </authorList>
    </citation>
    <scope>NUCLEOTIDE SEQUENCE [LARGE SCALE GENOMIC DNA]</scope>
    <source>
        <strain evidence="2 3">LMG 25512</strain>
    </source>
</reference>
<evidence type="ECO:0008006" key="4">
    <source>
        <dbReference type="Google" id="ProtNLM"/>
    </source>
</evidence>
<proteinExistence type="predicted"/>
<evidence type="ECO:0000256" key="1">
    <source>
        <dbReference type="SAM" id="Phobius"/>
    </source>
</evidence>
<comment type="caution">
    <text evidence="2">The sequence shown here is derived from an EMBL/GenBank/DDBJ whole genome shotgun (WGS) entry which is preliminary data.</text>
</comment>
<keyword evidence="1" id="KW-0472">Membrane</keyword>
<keyword evidence="3" id="KW-1185">Reference proteome</keyword>
<dbReference type="STRING" id="362418.IW19_16195"/>
<dbReference type="eggNOG" id="COG0810">
    <property type="taxonomic scope" value="Bacteria"/>
</dbReference>
<evidence type="ECO:0000313" key="3">
    <source>
        <dbReference type="Proteomes" id="UP000028715"/>
    </source>
</evidence>
<dbReference type="Proteomes" id="UP000028715">
    <property type="component" value="Unassembled WGS sequence"/>
</dbReference>
<keyword evidence="1" id="KW-1133">Transmembrane helix</keyword>
<name>A0A085ZR93_9FLAO</name>
<sequence length="212" mass="23851">MPGQVLYSQTNYLKIFLLALFIAMGTTLFSCVNKEGNKQKIDKVEVVTDTAKNETTIGKALINNKDSPHNIQPPPKVDQVKFVKPKEHNNLKSEKIDNKKNSDAKVEVYAGPTGEVVSKTNAEFPGGIDQFYTFWGKEFKKPKDIYIKNLKINISFAVEKNGSMSYIQSDPVIEKTLENEIIRVLSVCPKWKPGELGGKKIKMQYSLPIVLQ</sequence>
<dbReference type="OrthoDB" id="1095452at2"/>
<dbReference type="AlphaFoldDB" id="A0A085ZR93"/>
<gene>
    <name evidence="2" type="ORF">IW19_16195</name>
</gene>
<feature type="transmembrane region" description="Helical" evidence="1">
    <location>
        <begin position="12"/>
        <end position="32"/>
    </location>
</feature>
<keyword evidence="1" id="KW-0812">Transmembrane</keyword>
<evidence type="ECO:0000313" key="2">
    <source>
        <dbReference type="EMBL" id="KFF06957.1"/>
    </source>
</evidence>